<dbReference type="InterPro" id="IPR029055">
    <property type="entry name" value="Ntn_hydrolases_N"/>
</dbReference>
<organism evidence="1 2">
    <name type="scientific">Sinosporangium siamense</name>
    <dbReference type="NCBI Taxonomy" id="1367973"/>
    <lineage>
        <taxon>Bacteria</taxon>
        <taxon>Bacillati</taxon>
        <taxon>Actinomycetota</taxon>
        <taxon>Actinomycetes</taxon>
        <taxon>Streptosporangiales</taxon>
        <taxon>Streptosporangiaceae</taxon>
        <taxon>Sinosporangium</taxon>
    </lineage>
</organism>
<dbReference type="SUPFAM" id="SSF56235">
    <property type="entry name" value="N-terminal nucleophile aminohydrolases (Ntn hydrolases)"/>
    <property type="match status" value="1"/>
</dbReference>
<comment type="caution">
    <text evidence="1">The sequence shown here is derived from an EMBL/GenBank/DDBJ whole genome shotgun (WGS) entry which is preliminary data.</text>
</comment>
<sequence length="524" mass="53586">MGGAMVASSHPGVSLAGARVLDSGGNAVDAALAMAAMSWVALPGQCGVGGDAFALLRRPDGTVVSFGGSGFGPDGGWPGFYRDRGLAAIPLEGALAVAVPGAVAALAELHKAAATRDLEELWAPAIAAAARGLPCTVKTHLDIVEHETALAKDAGAAAVFLPRGRPLRAGEPLVQAELAATLRRLAGAPGAFYTGALAERAVAALTAGGAPFSGEEWAAGGSALIGPSVTVRYQGLTVHQTPLPTPGWMVLQQAGLCDGELSRLPWLSAEAVHWAAGAARIAFADRLAACASGNDRWQELLTPASLASRRRRIDRGEVTGLAPSPVPFDGDTTSVVAVDATGQAVTLIHSLAFTFGARASVPETGVLLNNRLGRGAYLRDGHPNEVAPRRRPLHTLNAWIVTDEAGRLRHVGNTPGGDGQVQWNMQLLSHLIDHGANPAEAVGAPRFTVFPGSDADVLARAPELRCESRLGGAALERLRELGHDVVTQGAWAAGGSALVISAGEEPGVLLGAADPRQDGVALGV</sequence>
<dbReference type="PANTHER" id="PTHR43881">
    <property type="entry name" value="GAMMA-GLUTAMYLTRANSPEPTIDASE (AFU_ORTHOLOGUE AFUA_4G13580)"/>
    <property type="match status" value="1"/>
</dbReference>
<name>A0A919RGH1_9ACTN</name>
<dbReference type="Gene3D" id="3.60.20.40">
    <property type="match status" value="1"/>
</dbReference>
<proteinExistence type="predicted"/>
<gene>
    <name evidence="1" type="ORF">Ssi02_25610</name>
</gene>
<dbReference type="Proteomes" id="UP000606172">
    <property type="component" value="Unassembled WGS sequence"/>
</dbReference>
<dbReference type="AlphaFoldDB" id="A0A919RGH1"/>
<keyword evidence="2" id="KW-1185">Reference proteome</keyword>
<dbReference type="Gene3D" id="1.10.246.130">
    <property type="match status" value="1"/>
</dbReference>
<dbReference type="EMBL" id="BOOW01000015">
    <property type="protein sequence ID" value="GII92330.1"/>
    <property type="molecule type" value="Genomic_DNA"/>
</dbReference>
<evidence type="ECO:0000313" key="1">
    <source>
        <dbReference type="EMBL" id="GII92330.1"/>
    </source>
</evidence>
<dbReference type="PANTHER" id="PTHR43881:SF1">
    <property type="entry name" value="GAMMA-GLUTAMYLTRANSPEPTIDASE (AFU_ORTHOLOGUE AFUA_4G13580)"/>
    <property type="match status" value="1"/>
</dbReference>
<dbReference type="Pfam" id="PF01019">
    <property type="entry name" value="G_glu_transpept"/>
    <property type="match status" value="1"/>
</dbReference>
<dbReference type="InterPro" id="IPR043137">
    <property type="entry name" value="GGT_ssub_C"/>
</dbReference>
<dbReference type="PRINTS" id="PR01210">
    <property type="entry name" value="GGTRANSPTASE"/>
</dbReference>
<dbReference type="RefSeq" id="WP_204025095.1">
    <property type="nucleotide sequence ID" value="NZ_BOOW01000015.1"/>
</dbReference>
<accession>A0A919RGH1</accession>
<protein>
    <submittedName>
        <fullName evidence="1">Gamma-glutamyltranspeptidase</fullName>
    </submittedName>
</protein>
<dbReference type="InterPro" id="IPR052896">
    <property type="entry name" value="GGT-like_enzyme"/>
</dbReference>
<dbReference type="InterPro" id="IPR043138">
    <property type="entry name" value="GGT_lsub"/>
</dbReference>
<reference evidence="1" key="1">
    <citation type="submission" date="2021-01" db="EMBL/GenBank/DDBJ databases">
        <title>Whole genome shotgun sequence of Sinosporangium siamense NBRC 109515.</title>
        <authorList>
            <person name="Komaki H."/>
            <person name="Tamura T."/>
        </authorList>
    </citation>
    <scope>NUCLEOTIDE SEQUENCE</scope>
    <source>
        <strain evidence="1">NBRC 109515</strain>
    </source>
</reference>
<evidence type="ECO:0000313" key="2">
    <source>
        <dbReference type="Proteomes" id="UP000606172"/>
    </source>
</evidence>